<dbReference type="AlphaFoldDB" id="A0A5M3XJW8"/>
<dbReference type="PANTHER" id="PTHR42870">
    <property type="entry name" value="ACETYL-COA C-ACETYLTRANSFERASE"/>
    <property type="match status" value="1"/>
</dbReference>
<dbReference type="InterPro" id="IPR002155">
    <property type="entry name" value="Thiolase"/>
</dbReference>
<dbReference type="GO" id="GO:0016747">
    <property type="term" value="F:acyltransferase activity, transferring groups other than amino-acyl groups"/>
    <property type="evidence" value="ECO:0007669"/>
    <property type="project" value="InterPro"/>
</dbReference>
<dbReference type="RefSeq" id="WP_155346544.1">
    <property type="nucleotide sequence ID" value="NZ_BAAAHM010000005.1"/>
</dbReference>
<comment type="caution">
    <text evidence="3">The sequence shown here is derived from an EMBL/GenBank/DDBJ whole genome shotgun (WGS) entry which is preliminary data.</text>
</comment>
<proteinExistence type="predicted"/>
<dbReference type="InterPro" id="IPR020616">
    <property type="entry name" value="Thiolase_N"/>
</dbReference>
<evidence type="ECO:0000259" key="1">
    <source>
        <dbReference type="Pfam" id="PF00108"/>
    </source>
</evidence>
<organism evidence="3 4">
    <name type="scientific">Acrocarpospora pleiomorpha</name>
    <dbReference type="NCBI Taxonomy" id="90975"/>
    <lineage>
        <taxon>Bacteria</taxon>
        <taxon>Bacillati</taxon>
        <taxon>Actinomycetota</taxon>
        <taxon>Actinomycetes</taxon>
        <taxon>Streptosporangiales</taxon>
        <taxon>Streptosporangiaceae</taxon>
        <taxon>Acrocarpospora</taxon>
    </lineage>
</organism>
<gene>
    <name evidence="3" type="ORF">Aple_044500</name>
</gene>
<dbReference type="OrthoDB" id="3208853at2"/>
<dbReference type="PANTHER" id="PTHR42870:SF1">
    <property type="entry name" value="NON-SPECIFIC LIPID-TRANSFER PROTEIN-LIKE 2"/>
    <property type="match status" value="1"/>
</dbReference>
<dbReference type="InterPro" id="IPR055140">
    <property type="entry name" value="Thiolase_C_2"/>
</dbReference>
<dbReference type="SUPFAM" id="SSF53901">
    <property type="entry name" value="Thiolase-like"/>
    <property type="match status" value="1"/>
</dbReference>
<dbReference type="CDD" id="cd00829">
    <property type="entry name" value="SCP-x_thiolase"/>
    <property type="match status" value="1"/>
</dbReference>
<dbReference type="Gene3D" id="3.40.47.10">
    <property type="match status" value="1"/>
</dbReference>
<feature type="domain" description="Thiolase N-terminal" evidence="1">
    <location>
        <begin position="26"/>
        <end position="179"/>
    </location>
</feature>
<evidence type="ECO:0000259" key="2">
    <source>
        <dbReference type="Pfam" id="PF22691"/>
    </source>
</evidence>
<sequence length="385" mass="40461">MIKTLQDLRPVYVVGIGLHRYQRIGDTSFVQLGLTAVRAALDDARLTWPDIDHVYTGTATSGMAVSRPILKHLGVTGIPMTQIENASASGSSAVRLAAITVASGLSDASLALGVDKGFQLLNSASRTGVSGLADHRIPPPAHFALLASEYIDTYGATPAQLAAVAVKNHRNGALNPYAQRQKVRTLEEVMADAPIAGVLTRLQCCPIGEGAAAAILVSEDAIERCGLDRSRCVRVASSAQFSEELYGARSFDAELTRRTTRQAMAEADIRPEDLDLVELHDAFTIEELQYVEAMGLCAEGDAAAEIAAGAFDIGGRTAVSASGGLIAMGHPTGPTGVGQVVEITRQLRGEAGARQQPEARWGLAHMVGLGAVCVAHVLEAPEGRH</sequence>
<dbReference type="PIRSF" id="PIRSF000429">
    <property type="entry name" value="Ac-CoA_Ac_transf"/>
    <property type="match status" value="1"/>
</dbReference>
<feature type="domain" description="Thiolase C-terminal" evidence="2">
    <location>
        <begin position="253"/>
        <end position="369"/>
    </location>
</feature>
<name>A0A5M3XJW8_9ACTN</name>
<dbReference type="Proteomes" id="UP000377595">
    <property type="component" value="Unassembled WGS sequence"/>
</dbReference>
<reference evidence="3 4" key="1">
    <citation type="submission" date="2019-10" db="EMBL/GenBank/DDBJ databases">
        <title>Whole genome shotgun sequence of Acrocarpospora pleiomorpha NBRC 16267.</title>
        <authorList>
            <person name="Ichikawa N."/>
            <person name="Kimura A."/>
            <person name="Kitahashi Y."/>
            <person name="Komaki H."/>
            <person name="Oguchi A."/>
        </authorList>
    </citation>
    <scope>NUCLEOTIDE SEQUENCE [LARGE SCALE GENOMIC DNA]</scope>
    <source>
        <strain evidence="3 4">NBRC 16267</strain>
    </source>
</reference>
<dbReference type="Pfam" id="PF00108">
    <property type="entry name" value="Thiolase_N"/>
    <property type="match status" value="1"/>
</dbReference>
<dbReference type="Pfam" id="PF22691">
    <property type="entry name" value="Thiolase_C_1"/>
    <property type="match status" value="1"/>
</dbReference>
<dbReference type="InterPro" id="IPR016039">
    <property type="entry name" value="Thiolase-like"/>
</dbReference>
<protein>
    <submittedName>
        <fullName evidence="3">Thiolase</fullName>
    </submittedName>
</protein>
<evidence type="ECO:0000313" key="4">
    <source>
        <dbReference type="Proteomes" id="UP000377595"/>
    </source>
</evidence>
<evidence type="ECO:0000313" key="3">
    <source>
        <dbReference type="EMBL" id="GES21554.1"/>
    </source>
</evidence>
<keyword evidence="4" id="KW-1185">Reference proteome</keyword>
<accession>A0A5M3XJW8</accession>
<dbReference type="EMBL" id="BLAF01000024">
    <property type="protein sequence ID" value="GES21554.1"/>
    <property type="molecule type" value="Genomic_DNA"/>
</dbReference>